<dbReference type="AlphaFoldDB" id="A0A2J6TJM7"/>
<accession>A0A2J6TJM7</accession>
<dbReference type="GO" id="GO:0016020">
    <property type="term" value="C:membrane"/>
    <property type="evidence" value="ECO:0007669"/>
    <property type="project" value="UniProtKB-SubCell"/>
</dbReference>
<dbReference type="EMBL" id="KZ613782">
    <property type="protein sequence ID" value="PMD63223.1"/>
    <property type="molecule type" value="Genomic_DNA"/>
</dbReference>
<dbReference type="Proteomes" id="UP000235371">
    <property type="component" value="Unassembled WGS sequence"/>
</dbReference>
<name>A0A2J6TJM7_9HELO</name>
<dbReference type="STRING" id="1095630.A0A2J6TJM7"/>
<keyword evidence="3 7" id="KW-0812">Transmembrane</keyword>
<dbReference type="PANTHER" id="PTHR45649">
    <property type="entry name" value="AMINO-ACID PERMEASE BAT1"/>
    <property type="match status" value="1"/>
</dbReference>
<evidence type="ECO:0000256" key="1">
    <source>
        <dbReference type="ARBA" id="ARBA00004141"/>
    </source>
</evidence>
<keyword evidence="9" id="KW-1185">Reference proteome</keyword>
<feature type="transmembrane region" description="Helical" evidence="7">
    <location>
        <begin position="133"/>
        <end position="152"/>
    </location>
</feature>
<feature type="transmembrane region" description="Helical" evidence="7">
    <location>
        <begin position="409"/>
        <end position="429"/>
    </location>
</feature>
<sequence length="584" mass="63046">MSDLKEVKSNTSHPRQSHSASHAGIDLRKPSVTTVLPDGDVPNFEGLSADEAALVALGYKQEFKREFSLWTTFCVSFAVLGLLPSFASTLVFGMGYAGTGGMVWGWLISWVFIQCVAMGMAELCSSMPTSGGLYYASAVLAPPGWGPYAAWITGWSNWCTQVTGAPSVNYALSAMILAAASITNPNYVPTEYQTFLLTVFIMLQHACISSMPTLWIARYNSFGSTLNMIGLFVVIIMIPASVTGAADTPKFFPSSQVWSIQNGTEWPDGIAVLMSFIAIIWTMSGYDAPFHLSEECSNASVASPRAIVMTAGVGGLAGWALQLVVAYTVIDIPSVIGSDLGQPWASYLIQVMPQKIALAVLGLTIVCAYSMGQGCMVAASRVTFAYARDGCFPASFWIKRVNKHTSTPVNAVWFNTAIGICLLCLIFGGSVAIGAIFSVGAIAAYVAFTIPIFIKTFFVGDRFRRGPWHLGKFSKPIGMMACSFIVVMMPILCFPSVRGSDLTPQLMNWTIVVYGGPMTLVNIWWFASARKWFKGPVINVEHHMLGREEGVVNGVETSGSDSPTPDYSKKAELEGETLPTTEIR</sequence>
<feature type="transmembrane region" description="Helical" evidence="7">
    <location>
        <begin position="229"/>
        <end position="246"/>
    </location>
</feature>
<feature type="transmembrane region" description="Helical" evidence="7">
    <location>
        <begin position="195"/>
        <end position="217"/>
    </location>
</feature>
<keyword evidence="2" id="KW-0813">Transport</keyword>
<feature type="transmembrane region" description="Helical" evidence="7">
    <location>
        <begin position="477"/>
        <end position="497"/>
    </location>
</feature>
<evidence type="ECO:0000313" key="9">
    <source>
        <dbReference type="Proteomes" id="UP000235371"/>
    </source>
</evidence>
<organism evidence="8 9">
    <name type="scientific">Hyaloscypha bicolor E</name>
    <dbReference type="NCBI Taxonomy" id="1095630"/>
    <lineage>
        <taxon>Eukaryota</taxon>
        <taxon>Fungi</taxon>
        <taxon>Dikarya</taxon>
        <taxon>Ascomycota</taxon>
        <taxon>Pezizomycotina</taxon>
        <taxon>Leotiomycetes</taxon>
        <taxon>Helotiales</taxon>
        <taxon>Hyaloscyphaceae</taxon>
        <taxon>Hyaloscypha</taxon>
        <taxon>Hyaloscypha bicolor</taxon>
    </lineage>
</organism>
<evidence type="ECO:0000256" key="3">
    <source>
        <dbReference type="ARBA" id="ARBA00022692"/>
    </source>
</evidence>
<keyword evidence="5 7" id="KW-0472">Membrane</keyword>
<proteinExistence type="predicted"/>
<dbReference type="Pfam" id="PF13520">
    <property type="entry name" value="AA_permease_2"/>
    <property type="match status" value="1"/>
</dbReference>
<evidence type="ECO:0000256" key="4">
    <source>
        <dbReference type="ARBA" id="ARBA00022989"/>
    </source>
</evidence>
<evidence type="ECO:0000256" key="7">
    <source>
        <dbReference type="SAM" id="Phobius"/>
    </source>
</evidence>
<dbReference type="Gene3D" id="1.20.1740.10">
    <property type="entry name" value="Amino acid/polyamine transporter I"/>
    <property type="match status" value="1"/>
</dbReference>
<dbReference type="PIRSF" id="PIRSF006060">
    <property type="entry name" value="AA_transporter"/>
    <property type="match status" value="1"/>
</dbReference>
<dbReference type="FunFam" id="1.20.1740.10:FF:000046">
    <property type="entry name" value="Amino-acid permease, putative"/>
    <property type="match status" value="1"/>
</dbReference>
<feature type="compositionally biased region" description="Polar residues" evidence="6">
    <location>
        <begin position="9"/>
        <end position="20"/>
    </location>
</feature>
<feature type="transmembrane region" description="Helical" evidence="7">
    <location>
        <begin position="509"/>
        <end position="527"/>
    </location>
</feature>
<evidence type="ECO:0000256" key="6">
    <source>
        <dbReference type="SAM" id="MobiDB-lite"/>
    </source>
</evidence>
<feature type="transmembrane region" description="Helical" evidence="7">
    <location>
        <begin position="356"/>
        <end position="379"/>
    </location>
</feature>
<keyword evidence="4 7" id="KW-1133">Transmembrane helix</keyword>
<dbReference type="InParanoid" id="A0A2J6TJM7"/>
<feature type="region of interest" description="Disordered" evidence="6">
    <location>
        <begin position="1"/>
        <end position="23"/>
    </location>
</feature>
<evidence type="ECO:0000256" key="5">
    <source>
        <dbReference type="ARBA" id="ARBA00023136"/>
    </source>
</evidence>
<feature type="transmembrane region" description="Helical" evidence="7">
    <location>
        <begin position="266"/>
        <end position="286"/>
    </location>
</feature>
<dbReference type="PANTHER" id="PTHR45649:SF29">
    <property type="entry name" value="AMINO ACID TRANSPORTER (EUROFUNG)"/>
    <property type="match status" value="1"/>
</dbReference>
<feature type="transmembrane region" description="Helical" evidence="7">
    <location>
        <begin position="307"/>
        <end position="330"/>
    </location>
</feature>
<comment type="subcellular location">
    <subcellularLocation>
        <location evidence="1">Membrane</location>
        <topology evidence="1">Multi-pass membrane protein</topology>
    </subcellularLocation>
</comment>
<dbReference type="OrthoDB" id="4476201at2759"/>
<dbReference type="GeneID" id="36587753"/>
<feature type="transmembrane region" description="Helical" evidence="7">
    <location>
        <begin position="69"/>
        <end position="97"/>
    </location>
</feature>
<dbReference type="GO" id="GO:0015101">
    <property type="term" value="F:organic cation transmembrane transporter activity"/>
    <property type="evidence" value="ECO:0007669"/>
    <property type="project" value="UniProtKB-ARBA"/>
</dbReference>
<protein>
    <submittedName>
        <fullName evidence="8">Amino acid transporter</fullName>
    </submittedName>
</protein>
<reference evidence="8 9" key="1">
    <citation type="submission" date="2016-04" db="EMBL/GenBank/DDBJ databases">
        <title>A degradative enzymes factory behind the ericoid mycorrhizal symbiosis.</title>
        <authorList>
            <consortium name="DOE Joint Genome Institute"/>
            <person name="Martino E."/>
            <person name="Morin E."/>
            <person name="Grelet G."/>
            <person name="Kuo A."/>
            <person name="Kohler A."/>
            <person name="Daghino S."/>
            <person name="Barry K."/>
            <person name="Choi C."/>
            <person name="Cichocki N."/>
            <person name="Clum A."/>
            <person name="Copeland A."/>
            <person name="Hainaut M."/>
            <person name="Haridas S."/>
            <person name="Labutti K."/>
            <person name="Lindquist E."/>
            <person name="Lipzen A."/>
            <person name="Khouja H.-R."/>
            <person name="Murat C."/>
            <person name="Ohm R."/>
            <person name="Olson A."/>
            <person name="Spatafora J."/>
            <person name="Veneault-Fourrey C."/>
            <person name="Henrissat B."/>
            <person name="Grigoriev I."/>
            <person name="Martin F."/>
            <person name="Perotto S."/>
        </authorList>
    </citation>
    <scope>NUCLEOTIDE SEQUENCE [LARGE SCALE GENOMIC DNA]</scope>
    <source>
        <strain evidence="8 9">E</strain>
    </source>
</reference>
<feature type="transmembrane region" description="Helical" evidence="7">
    <location>
        <begin position="435"/>
        <end position="457"/>
    </location>
</feature>
<feature type="region of interest" description="Disordered" evidence="6">
    <location>
        <begin position="552"/>
        <end position="584"/>
    </location>
</feature>
<dbReference type="InterPro" id="IPR002293">
    <property type="entry name" value="AA/rel_permease1"/>
</dbReference>
<evidence type="ECO:0000256" key="2">
    <source>
        <dbReference type="ARBA" id="ARBA00022448"/>
    </source>
</evidence>
<gene>
    <name evidence="8" type="ORF">K444DRAFT_610066</name>
</gene>
<feature type="compositionally biased region" description="Polar residues" evidence="6">
    <location>
        <begin position="555"/>
        <end position="565"/>
    </location>
</feature>
<dbReference type="RefSeq" id="XP_024740127.1">
    <property type="nucleotide sequence ID" value="XM_024879676.1"/>
</dbReference>
<evidence type="ECO:0000313" key="8">
    <source>
        <dbReference type="EMBL" id="PMD63223.1"/>
    </source>
</evidence>